<dbReference type="PANTHER" id="PTHR30346:SF28">
    <property type="entry name" value="HTH-TYPE TRANSCRIPTIONAL REGULATOR CYNR"/>
    <property type="match status" value="1"/>
</dbReference>
<dbReference type="InterPro" id="IPR036390">
    <property type="entry name" value="WH_DNA-bd_sf"/>
</dbReference>
<evidence type="ECO:0000256" key="7">
    <source>
        <dbReference type="ARBA" id="ARBA00056658"/>
    </source>
</evidence>
<dbReference type="PROSITE" id="PS50931">
    <property type="entry name" value="HTH_LYSR"/>
    <property type="match status" value="1"/>
</dbReference>
<dbReference type="Pfam" id="PF00126">
    <property type="entry name" value="HTH_1"/>
    <property type="match status" value="1"/>
</dbReference>
<evidence type="ECO:0000313" key="10">
    <source>
        <dbReference type="Proteomes" id="UP000069705"/>
    </source>
</evidence>
<dbReference type="InterPro" id="IPR036388">
    <property type="entry name" value="WH-like_DNA-bd_sf"/>
</dbReference>
<comment type="similarity">
    <text evidence="1">Belongs to the LysR transcriptional regulatory family.</text>
</comment>
<dbReference type="SUPFAM" id="SSF46785">
    <property type="entry name" value="Winged helix' DNA-binding domain"/>
    <property type="match status" value="1"/>
</dbReference>
<dbReference type="AlphaFoldDB" id="A0A124E3K6"/>
<evidence type="ECO:0000256" key="1">
    <source>
        <dbReference type="ARBA" id="ARBA00009437"/>
    </source>
</evidence>
<evidence type="ECO:0000256" key="5">
    <source>
        <dbReference type="ARBA" id="ARBA00023163"/>
    </source>
</evidence>
<proteinExistence type="inferred from homology"/>
<dbReference type="PANTHER" id="PTHR30346">
    <property type="entry name" value="TRANSCRIPTIONAL DUAL REGULATOR HCAR-RELATED"/>
    <property type="match status" value="1"/>
</dbReference>
<feature type="domain" description="HTH lysR-type" evidence="8">
    <location>
        <begin position="16"/>
        <end position="73"/>
    </location>
</feature>
<dbReference type="Gene3D" id="1.10.10.10">
    <property type="entry name" value="Winged helix-like DNA-binding domain superfamily/Winged helix DNA-binding domain"/>
    <property type="match status" value="1"/>
</dbReference>
<comment type="caution">
    <text evidence="9">The sequence shown here is derived from an EMBL/GenBank/DDBJ whole genome shotgun (WGS) entry which is preliminary data.</text>
</comment>
<dbReference type="CDD" id="cd08434">
    <property type="entry name" value="PBP2_GltC_like"/>
    <property type="match status" value="1"/>
</dbReference>
<dbReference type="InterPro" id="IPR005119">
    <property type="entry name" value="LysR_subst-bd"/>
</dbReference>
<evidence type="ECO:0000256" key="6">
    <source>
        <dbReference type="ARBA" id="ARBA00040885"/>
    </source>
</evidence>
<comment type="function">
    <text evidence="7">Required for the induction the katG gene for catalase. Involved in the response to hydrogen peroxide.</text>
</comment>
<dbReference type="SUPFAM" id="SSF53850">
    <property type="entry name" value="Periplasmic binding protein-like II"/>
    <property type="match status" value="1"/>
</dbReference>
<dbReference type="PRINTS" id="PR00039">
    <property type="entry name" value="HTHLYSR"/>
</dbReference>
<evidence type="ECO:0000256" key="4">
    <source>
        <dbReference type="ARBA" id="ARBA00023159"/>
    </source>
</evidence>
<dbReference type="GO" id="GO:0003700">
    <property type="term" value="F:DNA-binding transcription factor activity"/>
    <property type="evidence" value="ECO:0007669"/>
    <property type="project" value="InterPro"/>
</dbReference>
<evidence type="ECO:0000259" key="8">
    <source>
        <dbReference type="PROSITE" id="PS50931"/>
    </source>
</evidence>
<name>A0A124E3K6_MYCFO</name>
<keyword evidence="4" id="KW-0010">Activator</keyword>
<evidence type="ECO:0000256" key="3">
    <source>
        <dbReference type="ARBA" id="ARBA00023125"/>
    </source>
</evidence>
<dbReference type="EMBL" id="BCSZ01000003">
    <property type="protein sequence ID" value="GAT00249.1"/>
    <property type="molecule type" value="Genomic_DNA"/>
</dbReference>
<protein>
    <recommendedName>
        <fullName evidence="6">Probable hydrogen peroxide-inducible genes activator</fullName>
    </recommendedName>
</protein>
<dbReference type="Gene3D" id="3.40.190.290">
    <property type="match status" value="1"/>
</dbReference>
<dbReference type="InterPro" id="IPR000847">
    <property type="entry name" value="LysR_HTH_N"/>
</dbReference>
<evidence type="ECO:0000313" key="9">
    <source>
        <dbReference type="EMBL" id="GAT00249.1"/>
    </source>
</evidence>
<accession>A0A124E3K6</accession>
<reference evidence="9 10" key="1">
    <citation type="journal article" date="2016" name="Genome Announc.">
        <title>Draft Genome Sequences of Five Rapidly Growing Mycobacterium Species, M. thermoresistibile, M. fortuitum subsp. acetamidolyticum, M. canariasense, M. brisbanense, and M. novocastrense.</title>
        <authorList>
            <person name="Katahira K."/>
            <person name="Ogura Y."/>
            <person name="Gotoh Y."/>
            <person name="Hayashi T."/>
        </authorList>
    </citation>
    <scope>NUCLEOTIDE SEQUENCE [LARGE SCALE GENOMIC DNA]</scope>
    <source>
        <strain evidence="9 10">JCM6368</strain>
    </source>
</reference>
<keyword evidence="5" id="KW-0804">Transcription</keyword>
<dbReference type="GO" id="GO:0003677">
    <property type="term" value="F:DNA binding"/>
    <property type="evidence" value="ECO:0007669"/>
    <property type="project" value="UniProtKB-KW"/>
</dbReference>
<dbReference type="FunFam" id="1.10.10.10:FF:000001">
    <property type="entry name" value="LysR family transcriptional regulator"/>
    <property type="match status" value="1"/>
</dbReference>
<dbReference type="Proteomes" id="UP000069705">
    <property type="component" value="Unassembled WGS sequence"/>
</dbReference>
<dbReference type="Pfam" id="PF03466">
    <property type="entry name" value="LysR_substrate"/>
    <property type="match status" value="1"/>
</dbReference>
<evidence type="ECO:0000256" key="2">
    <source>
        <dbReference type="ARBA" id="ARBA00023015"/>
    </source>
</evidence>
<dbReference type="GO" id="GO:0032993">
    <property type="term" value="C:protein-DNA complex"/>
    <property type="evidence" value="ECO:0007669"/>
    <property type="project" value="TreeGrafter"/>
</dbReference>
<sequence length="308" mass="34356">MAQRGPVISAFRVGGMHLDELQWFVVLAETEHVTDAAAELGISQPTLSRALARLEEQVGVPLFDRVNRRLRLNAYGHILLEHARRSISEIRTATERIAELRDPDTGTVRLAFLHSQAGWYVPDLLRRFRTEAPRVRFELFQGAAHEIVERLAGGEADLAITSPRPEGFRWRGLYMERLCLAVPREHRFARRSRIRLADAGAEPFVALAPDFGLRQLTDELCVEAGISPPVVFEAMEIPTMEGLVAAGFGVAVVPVPRPERAEPGAAYVPLSESSARRQIGLTWHADRPLPPAAARLAEFIMQNVHEFE</sequence>
<organism evidence="9 10">
    <name type="scientific">Mycolicibacterium fortuitum subsp. acetamidolyticum</name>
    <dbReference type="NCBI Taxonomy" id="144550"/>
    <lineage>
        <taxon>Bacteria</taxon>
        <taxon>Bacillati</taxon>
        <taxon>Actinomycetota</taxon>
        <taxon>Actinomycetes</taxon>
        <taxon>Mycobacteriales</taxon>
        <taxon>Mycobacteriaceae</taxon>
        <taxon>Mycolicibacterium</taxon>
    </lineage>
</organism>
<keyword evidence="2" id="KW-0805">Transcription regulation</keyword>
<gene>
    <name evidence="9" type="ORF">RMCFA_0363</name>
</gene>
<reference evidence="10" key="2">
    <citation type="submission" date="2016-02" db="EMBL/GenBank/DDBJ databases">
        <title>Draft genome sequence of five rapidly growing Mycobacterium species.</title>
        <authorList>
            <person name="Katahira K."/>
            <person name="Gotou Y."/>
            <person name="Iida K."/>
            <person name="Ogura Y."/>
            <person name="Hayashi T."/>
        </authorList>
    </citation>
    <scope>NUCLEOTIDE SEQUENCE [LARGE SCALE GENOMIC DNA]</scope>
    <source>
        <strain evidence="10">JCM6368</strain>
    </source>
</reference>
<keyword evidence="3" id="KW-0238">DNA-binding</keyword>